<dbReference type="EMBL" id="JANAVB010043618">
    <property type="protein sequence ID" value="KAJ6792395.1"/>
    <property type="molecule type" value="Genomic_DNA"/>
</dbReference>
<dbReference type="AlphaFoldDB" id="A0AAX6DKZ5"/>
<evidence type="ECO:0000313" key="1">
    <source>
        <dbReference type="EMBL" id="KAJ6792395.1"/>
    </source>
</evidence>
<gene>
    <name evidence="1" type="ORF">M6B38_239305</name>
</gene>
<reference evidence="1" key="2">
    <citation type="submission" date="2023-04" db="EMBL/GenBank/DDBJ databases">
        <authorList>
            <person name="Bruccoleri R.E."/>
            <person name="Oakeley E.J."/>
            <person name="Faust A.-M."/>
            <person name="Dessus-Babus S."/>
            <person name="Altorfer M."/>
            <person name="Burckhardt D."/>
            <person name="Oertli M."/>
            <person name="Naumann U."/>
            <person name="Petersen F."/>
            <person name="Wong J."/>
        </authorList>
    </citation>
    <scope>NUCLEOTIDE SEQUENCE</scope>
    <source>
        <strain evidence="1">GSM-AAB239-AS_SAM_17_03QT</strain>
        <tissue evidence="1">Leaf</tissue>
    </source>
</reference>
<keyword evidence="2" id="KW-1185">Reference proteome</keyword>
<dbReference type="Proteomes" id="UP001140949">
    <property type="component" value="Unassembled WGS sequence"/>
</dbReference>
<accession>A0AAX6DKZ5</accession>
<name>A0AAX6DKZ5_IRIPA</name>
<proteinExistence type="predicted"/>
<organism evidence="1 2">
    <name type="scientific">Iris pallida</name>
    <name type="common">Sweet iris</name>
    <dbReference type="NCBI Taxonomy" id="29817"/>
    <lineage>
        <taxon>Eukaryota</taxon>
        <taxon>Viridiplantae</taxon>
        <taxon>Streptophyta</taxon>
        <taxon>Embryophyta</taxon>
        <taxon>Tracheophyta</taxon>
        <taxon>Spermatophyta</taxon>
        <taxon>Magnoliopsida</taxon>
        <taxon>Liliopsida</taxon>
        <taxon>Asparagales</taxon>
        <taxon>Iridaceae</taxon>
        <taxon>Iridoideae</taxon>
        <taxon>Irideae</taxon>
        <taxon>Iris</taxon>
    </lineage>
</organism>
<sequence length="77" mass="9017">MEGKLWGKVIPSIQVTFLSKFKFLGISKHLKGKSMGNKIFQRKGNDKELNSFPFHSVNPMRPYFIIFIFRKIKEQPS</sequence>
<evidence type="ECO:0000313" key="2">
    <source>
        <dbReference type="Proteomes" id="UP001140949"/>
    </source>
</evidence>
<protein>
    <submittedName>
        <fullName evidence="1">Uncharacterized protein</fullName>
    </submittedName>
</protein>
<reference evidence="1" key="1">
    <citation type="journal article" date="2023" name="GigaByte">
        <title>Genome assembly of the bearded iris, Iris pallida Lam.</title>
        <authorList>
            <person name="Bruccoleri R.E."/>
            <person name="Oakeley E.J."/>
            <person name="Faust A.M.E."/>
            <person name="Altorfer M."/>
            <person name="Dessus-Babus S."/>
            <person name="Burckhardt D."/>
            <person name="Oertli M."/>
            <person name="Naumann U."/>
            <person name="Petersen F."/>
            <person name="Wong J."/>
        </authorList>
    </citation>
    <scope>NUCLEOTIDE SEQUENCE</scope>
    <source>
        <strain evidence="1">GSM-AAB239-AS_SAM_17_03QT</strain>
    </source>
</reference>
<comment type="caution">
    <text evidence="1">The sequence shown here is derived from an EMBL/GenBank/DDBJ whole genome shotgun (WGS) entry which is preliminary data.</text>
</comment>